<evidence type="ECO:0000313" key="1">
    <source>
        <dbReference type="EMBL" id="KAF7438905.1"/>
    </source>
</evidence>
<gene>
    <name evidence="1" type="ORF">H0235_001296</name>
</gene>
<keyword evidence="2" id="KW-1185">Reference proteome</keyword>
<accession>A0A834UGW4</accession>
<reference evidence="1" key="1">
    <citation type="journal article" date="2020" name="G3 (Bethesda)">
        <title>High-Quality Assemblies for Three Invasive Social Wasps from the &lt;i&gt;Vespula&lt;/i&gt; Genus.</title>
        <authorList>
            <person name="Harrop T.W.R."/>
            <person name="Guhlin J."/>
            <person name="McLaughlin G.M."/>
            <person name="Permina E."/>
            <person name="Stockwell P."/>
            <person name="Gilligan J."/>
            <person name="Le Lec M.F."/>
            <person name="Gruber M.A.M."/>
            <person name="Quinn O."/>
            <person name="Lovegrove M."/>
            <person name="Duncan E.J."/>
            <person name="Remnant E.J."/>
            <person name="Van Eeckhoven J."/>
            <person name="Graham B."/>
            <person name="Knapp R.A."/>
            <person name="Langford K.W."/>
            <person name="Kronenberg Z."/>
            <person name="Press M.O."/>
            <person name="Eacker S.M."/>
            <person name="Wilson-Rankin E.E."/>
            <person name="Purcell J."/>
            <person name="Lester P.J."/>
            <person name="Dearden P.K."/>
        </authorList>
    </citation>
    <scope>NUCLEOTIDE SEQUENCE</scope>
    <source>
        <strain evidence="1">Volc-1</strain>
    </source>
</reference>
<organism evidence="1 2">
    <name type="scientific">Vespula pensylvanica</name>
    <name type="common">Western yellow jacket</name>
    <name type="synonym">Wasp</name>
    <dbReference type="NCBI Taxonomy" id="30213"/>
    <lineage>
        <taxon>Eukaryota</taxon>
        <taxon>Metazoa</taxon>
        <taxon>Ecdysozoa</taxon>
        <taxon>Arthropoda</taxon>
        <taxon>Hexapoda</taxon>
        <taxon>Insecta</taxon>
        <taxon>Pterygota</taxon>
        <taxon>Neoptera</taxon>
        <taxon>Endopterygota</taxon>
        <taxon>Hymenoptera</taxon>
        <taxon>Apocrita</taxon>
        <taxon>Aculeata</taxon>
        <taxon>Vespoidea</taxon>
        <taxon>Vespidae</taxon>
        <taxon>Vespinae</taxon>
        <taxon>Vespula</taxon>
    </lineage>
</organism>
<name>A0A834UGW4_VESPE</name>
<protein>
    <submittedName>
        <fullName evidence="1">Uncharacterized protein</fullName>
    </submittedName>
</protein>
<proteinExistence type="predicted"/>
<dbReference type="AlphaFoldDB" id="A0A834UGW4"/>
<dbReference type="EMBL" id="JACSDY010000001">
    <property type="protein sequence ID" value="KAF7438905.1"/>
    <property type="molecule type" value="Genomic_DNA"/>
</dbReference>
<sequence length="132" mass="14972">MFHHRPSRKILKIESSRNVIGEESFCDYIHEKIILSSILRDQARVSGLTTKTDLLTTFERINLWERKLPGMRTNEFKGNQYIKLGSLTSVPEETRCRGVGLNKNVTPGEFLVELTVDGNSYSVLIRVVSGCS</sequence>
<comment type="caution">
    <text evidence="1">The sequence shown here is derived from an EMBL/GenBank/DDBJ whole genome shotgun (WGS) entry which is preliminary data.</text>
</comment>
<evidence type="ECO:0000313" key="2">
    <source>
        <dbReference type="Proteomes" id="UP000600918"/>
    </source>
</evidence>
<dbReference type="Proteomes" id="UP000600918">
    <property type="component" value="Unassembled WGS sequence"/>
</dbReference>